<organism evidence="2 3">
    <name type="scientific">Candidatus Syntropharchaeum caldarium</name>
    <dbReference type="NCBI Taxonomy" id="1838285"/>
    <lineage>
        <taxon>Archaea</taxon>
        <taxon>Methanobacteriati</taxon>
        <taxon>Methanobacteriota</taxon>
        <taxon>Stenosarchaea group</taxon>
        <taxon>Methanomicrobia</taxon>
        <taxon>Methanosarcinales</taxon>
        <taxon>ANME-2 cluster</taxon>
        <taxon>Candidatus Syntropharchaeum</taxon>
    </lineage>
</organism>
<keyword evidence="1" id="KW-1133">Transmembrane helix</keyword>
<accession>A0A1F2P972</accession>
<dbReference type="EMBL" id="LYOS01000002">
    <property type="protein sequence ID" value="OFV67910.1"/>
    <property type="molecule type" value="Genomic_DNA"/>
</dbReference>
<gene>
    <name evidence="2" type="ORF">SCAL_000550</name>
</gene>
<feature type="transmembrane region" description="Helical" evidence="1">
    <location>
        <begin position="12"/>
        <end position="36"/>
    </location>
</feature>
<dbReference type="Proteomes" id="UP000186940">
    <property type="component" value="Unassembled WGS sequence"/>
</dbReference>
<evidence type="ECO:0000313" key="3">
    <source>
        <dbReference type="Proteomes" id="UP000186940"/>
    </source>
</evidence>
<sequence>MEVKDLTMAEVCVHALPIALFISFSVFGAMMLGYFLGNYLGMPGGILIVVSFTTAGMIGGILGSLLIVDKVYGV</sequence>
<comment type="caution">
    <text evidence="2">The sequence shown here is derived from an EMBL/GenBank/DDBJ whole genome shotgun (WGS) entry which is preliminary data.</text>
</comment>
<keyword evidence="1" id="KW-0812">Transmembrane</keyword>
<feature type="transmembrane region" description="Helical" evidence="1">
    <location>
        <begin position="42"/>
        <end position="68"/>
    </location>
</feature>
<keyword evidence="3" id="KW-1185">Reference proteome</keyword>
<proteinExistence type="predicted"/>
<dbReference type="AlphaFoldDB" id="A0A1F2P972"/>
<evidence type="ECO:0000256" key="1">
    <source>
        <dbReference type="SAM" id="Phobius"/>
    </source>
</evidence>
<dbReference type="STRING" id="1838285.SCAL_000550"/>
<name>A0A1F2P972_9EURY</name>
<keyword evidence="1" id="KW-0472">Membrane</keyword>
<protein>
    <submittedName>
        <fullName evidence="2">Membrane protein</fullName>
    </submittedName>
</protein>
<evidence type="ECO:0000313" key="2">
    <source>
        <dbReference type="EMBL" id="OFV67910.1"/>
    </source>
</evidence>
<reference evidence="2" key="1">
    <citation type="submission" date="2016-05" db="EMBL/GenBank/DDBJ databases">
        <title>Microbial consortia oxidize butane by reversing methanogenesis.</title>
        <authorList>
            <person name="Laso-Perez R."/>
            <person name="Richter M."/>
            <person name="Wegener G."/>
            <person name="Musat F."/>
        </authorList>
    </citation>
    <scope>NUCLEOTIDE SEQUENCE [LARGE SCALE GENOMIC DNA]</scope>
    <source>
        <strain evidence="2">BOX2</strain>
    </source>
</reference>